<evidence type="ECO:0000256" key="4">
    <source>
        <dbReference type="ARBA" id="ARBA00022692"/>
    </source>
</evidence>
<evidence type="ECO:0000259" key="8">
    <source>
        <dbReference type="PROSITE" id="PS50850"/>
    </source>
</evidence>
<dbReference type="InterPro" id="IPR011701">
    <property type="entry name" value="MFS"/>
</dbReference>
<feature type="transmembrane region" description="Helical" evidence="7">
    <location>
        <begin position="358"/>
        <end position="379"/>
    </location>
</feature>
<protein>
    <submittedName>
        <fullName evidence="9">DHA2 family efflux MFS transporter permease subunit</fullName>
    </submittedName>
</protein>
<dbReference type="InterPro" id="IPR036259">
    <property type="entry name" value="MFS_trans_sf"/>
</dbReference>
<dbReference type="GO" id="GO:0022857">
    <property type="term" value="F:transmembrane transporter activity"/>
    <property type="evidence" value="ECO:0007669"/>
    <property type="project" value="InterPro"/>
</dbReference>
<evidence type="ECO:0000256" key="2">
    <source>
        <dbReference type="ARBA" id="ARBA00022448"/>
    </source>
</evidence>
<dbReference type="PRINTS" id="PR01036">
    <property type="entry name" value="TCRTETB"/>
</dbReference>
<dbReference type="SUPFAM" id="SSF103473">
    <property type="entry name" value="MFS general substrate transporter"/>
    <property type="match status" value="1"/>
</dbReference>
<evidence type="ECO:0000256" key="5">
    <source>
        <dbReference type="ARBA" id="ARBA00022989"/>
    </source>
</evidence>
<keyword evidence="5 7" id="KW-1133">Transmembrane helix</keyword>
<feature type="transmembrane region" description="Helical" evidence="7">
    <location>
        <begin position="104"/>
        <end position="123"/>
    </location>
</feature>
<dbReference type="InterPro" id="IPR020846">
    <property type="entry name" value="MFS_dom"/>
</dbReference>
<feature type="transmembrane region" description="Helical" evidence="7">
    <location>
        <begin position="300"/>
        <end position="322"/>
    </location>
</feature>
<dbReference type="PANTHER" id="PTHR42718">
    <property type="entry name" value="MAJOR FACILITATOR SUPERFAMILY MULTIDRUG TRANSPORTER MFSC"/>
    <property type="match status" value="1"/>
</dbReference>
<feature type="transmembrane region" description="Helical" evidence="7">
    <location>
        <begin position="168"/>
        <end position="186"/>
    </location>
</feature>
<dbReference type="Proteomes" id="UP000824180">
    <property type="component" value="Unassembled WGS sequence"/>
</dbReference>
<reference evidence="9" key="2">
    <citation type="submission" date="2021-04" db="EMBL/GenBank/DDBJ databases">
        <authorList>
            <person name="Gilroy R."/>
        </authorList>
    </citation>
    <scope>NUCLEOTIDE SEQUENCE</scope>
    <source>
        <strain evidence="9">876</strain>
    </source>
</reference>
<comment type="subcellular location">
    <subcellularLocation>
        <location evidence="1">Cell membrane</location>
        <topology evidence="1">Multi-pass membrane protein</topology>
    </subcellularLocation>
</comment>
<feature type="transmembrane region" description="Helical" evidence="7">
    <location>
        <begin position="227"/>
        <end position="247"/>
    </location>
</feature>
<keyword evidence="6 7" id="KW-0472">Membrane</keyword>
<name>A0A9E2KW64_9LACO</name>
<keyword evidence="4 7" id="KW-0812">Transmembrane</keyword>
<evidence type="ECO:0000313" key="10">
    <source>
        <dbReference type="Proteomes" id="UP000824180"/>
    </source>
</evidence>
<sequence>MTSNDKIPAKVIAAIVATGLMSFSGVIVETSMNVTFPILMKEFGVTTNTVQWMTSIYLLVVAIIVPLSAVLKSSYKTKTLFTVANVFFIAGLVIDALAPNFPLLLIGRAIQGVGTGIALPLMFNIIMEQVPQSKIGFMMGMGNLITGIAPAIGPTFGGIVANSLSWRWVFYILLPFLVLSFILGRWGIQQKSEIRKQSVDLISLLMIIFMFTGLVDGFSNVGSMPFMSVNVLGAFILGIIGMVGLTWRSLSIATPTLNLRLFKNHRFAGHVLGFFLTQIMSLGFAFLLPNYIQLVNGNTAMIAGLVVLPAGVAGAIFAPLGGKILDHFGARRPILFGMGLCFLSLLTFALISRHMSNAMIMFVYIFYMAGMGMCMGNVMTSALKSISPEETAQGNAIMNTLQQFAGAMGTSIAAMIVASSQTHLHASQAVSTAIGTQHAFIVLMIFSIIVWISYFRSVKD</sequence>
<keyword evidence="2" id="KW-0813">Transport</keyword>
<feature type="transmembrane region" description="Helical" evidence="7">
    <location>
        <begin position="80"/>
        <end position="98"/>
    </location>
</feature>
<feature type="transmembrane region" description="Helical" evidence="7">
    <location>
        <begin position="198"/>
        <end position="215"/>
    </location>
</feature>
<dbReference type="PANTHER" id="PTHR42718:SF43">
    <property type="entry name" value="LINCOMYCIN RESISTANCE PROTEIN LMRB"/>
    <property type="match status" value="1"/>
</dbReference>
<feature type="transmembrane region" description="Helical" evidence="7">
    <location>
        <begin position="52"/>
        <end position="71"/>
    </location>
</feature>
<dbReference type="AlphaFoldDB" id="A0A9E2KW64"/>
<evidence type="ECO:0000256" key="6">
    <source>
        <dbReference type="ARBA" id="ARBA00023136"/>
    </source>
</evidence>
<comment type="caution">
    <text evidence="9">The sequence shown here is derived from an EMBL/GenBank/DDBJ whole genome shotgun (WGS) entry which is preliminary data.</text>
</comment>
<evidence type="ECO:0000313" key="9">
    <source>
        <dbReference type="EMBL" id="MBU3830172.1"/>
    </source>
</evidence>
<feature type="transmembrane region" description="Helical" evidence="7">
    <location>
        <begin position="438"/>
        <end position="455"/>
    </location>
</feature>
<evidence type="ECO:0000256" key="7">
    <source>
        <dbReference type="SAM" id="Phobius"/>
    </source>
</evidence>
<dbReference type="Gene3D" id="1.20.1250.20">
    <property type="entry name" value="MFS general substrate transporter like domains"/>
    <property type="match status" value="2"/>
</dbReference>
<dbReference type="InterPro" id="IPR004638">
    <property type="entry name" value="EmrB-like"/>
</dbReference>
<dbReference type="CDD" id="cd17503">
    <property type="entry name" value="MFS_LmrB_MDR_like"/>
    <property type="match status" value="1"/>
</dbReference>
<keyword evidence="3" id="KW-1003">Cell membrane</keyword>
<proteinExistence type="predicted"/>
<dbReference type="Pfam" id="PF07690">
    <property type="entry name" value="MFS_1"/>
    <property type="match status" value="1"/>
</dbReference>
<feature type="transmembrane region" description="Helical" evidence="7">
    <location>
        <begin position="400"/>
        <end position="418"/>
    </location>
</feature>
<organism evidence="9 10">
    <name type="scientific">Candidatus Limosilactobacillus merdavium</name>
    <dbReference type="NCBI Taxonomy" id="2838651"/>
    <lineage>
        <taxon>Bacteria</taxon>
        <taxon>Bacillati</taxon>
        <taxon>Bacillota</taxon>
        <taxon>Bacilli</taxon>
        <taxon>Lactobacillales</taxon>
        <taxon>Lactobacillaceae</taxon>
        <taxon>Limosilactobacillus</taxon>
    </lineage>
</organism>
<feature type="transmembrane region" description="Helical" evidence="7">
    <location>
        <begin position="267"/>
        <end position="288"/>
    </location>
</feature>
<feature type="transmembrane region" description="Helical" evidence="7">
    <location>
        <begin position="12"/>
        <end position="32"/>
    </location>
</feature>
<evidence type="ECO:0000256" key="3">
    <source>
        <dbReference type="ARBA" id="ARBA00022475"/>
    </source>
</evidence>
<feature type="domain" description="Major facilitator superfamily (MFS) profile" evidence="8">
    <location>
        <begin position="10"/>
        <end position="460"/>
    </location>
</feature>
<dbReference type="NCBIfam" id="TIGR00711">
    <property type="entry name" value="efflux_EmrB"/>
    <property type="match status" value="1"/>
</dbReference>
<gene>
    <name evidence="9" type="ORF">H9843_04695</name>
</gene>
<evidence type="ECO:0000256" key="1">
    <source>
        <dbReference type="ARBA" id="ARBA00004651"/>
    </source>
</evidence>
<accession>A0A9E2KW64</accession>
<reference evidence="9" key="1">
    <citation type="journal article" date="2021" name="PeerJ">
        <title>Extensive microbial diversity within the chicken gut microbiome revealed by metagenomics and culture.</title>
        <authorList>
            <person name="Gilroy R."/>
            <person name="Ravi A."/>
            <person name="Getino M."/>
            <person name="Pursley I."/>
            <person name="Horton D.L."/>
            <person name="Alikhan N.F."/>
            <person name="Baker D."/>
            <person name="Gharbi K."/>
            <person name="Hall N."/>
            <person name="Watson M."/>
            <person name="Adriaenssens E.M."/>
            <person name="Foster-Nyarko E."/>
            <person name="Jarju S."/>
            <person name="Secka A."/>
            <person name="Antonio M."/>
            <person name="Oren A."/>
            <person name="Chaudhuri R.R."/>
            <person name="La Ragione R."/>
            <person name="Hildebrand F."/>
            <person name="Pallen M.J."/>
        </authorList>
    </citation>
    <scope>NUCLEOTIDE SEQUENCE</scope>
    <source>
        <strain evidence="9">876</strain>
    </source>
</reference>
<dbReference type="GO" id="GO:0005886">
    <property type="term" value="C:plasma membrane"/>
    <property type="evidence" value="ECO:0007669"/>
    <property type="project" value="UniProtKB-SubCell"/>
</dbReference>
<dbReference type="EMBL" id="JAHLFK010000049">
    <property type="protein sequence ID" value="MBU3830172.1"/>
    <property type="molecule type" value="Genomic_DNA"/>
</dbReference>
<feature type="transmembrane region" description="Helical" evidence="7">
    <location>
        <begin position="135"/>
        <end position="156"/>
    </location>
</feature>
<feature type="transmembrane region" description="Helical" evidence="7">
    <location>
        <begin position="334"/>
        <end position="352"/>
    </location>
</feature>
<dbReference type="PROSITE" id="PS50850">
    <property type="entry name" value="MFS"/>
    <property type="match status" value="1"/>
</dbReference>